<dbReference type="Gene3D" id="3.90.1170.50">
    <property type="entry name" value="Aldehyde oxidase/xanthine dehydrogenase, a/b hammerhead"/>
    <property type="match status" value="1"/>
</dbReference>
<evidence type="ECO:0000313" key="2">
    <source>
        <dbReference type="EMBL" id="ROT97984.1"/>
    </source>
</evidence>
<dbReference type="InterPro" id="IPR008274">
    <property type="entry name" value="AldOxase/xan_DH_MoCoBD1"/>
</dbReference>
<keyword evidence="3" id="KW-1185">Reference proteome</keyword>
<evidence type="ECO:0000313" key="3">
    <source>
        <dbReference type="Proteomes" id="UP000268016"/>
    </source>
</evidence>
<dbReference type="Gene3D" id="3.30.365.10">
    <property type="entry name" value="Aldehyde oxidase/xanthine dehydrogenase, molybdopterin binding domain"/>
    <property type="match status" value="3"/>
</dbReference>
<dbReference type="InterPro" id="IPR037165">
    <property type="entry name" value="AldOxase/xan_DH_Mopterin-bd_sf"/>
</dbReference>
<dbReference type="InterPro" id="IPR036856">
    <property type="entry name" value="Ald_Oxase/Xan_DH_a/b_sf"/>
</dbReference>
<dbReference type="Proteomes" id="UP000268016">
    <property type="component" value="Unassembled WGS sequence"/>
</dbReference>
<name>A0A3N2QS32_9RHOB</name>
<dbReference type="OrthoDB" id="9767994at2"/>
<comment type="caution">
    <text evidence="2">The sequence shown here is derived from an EMBL/GenBank/DDBJ whole genome shotgun (WGS) entry which is preliminary data.</text>
</comment>
<gene>
    <name evidence="2" type="ORF">EAT49_17060</name>
</gene>
<proteinExistence type="predicted"/>
<dbReference type="InterPro" id="IPR052516">
    <property type="entry name" value="N-heterocyclic_Hydroxylase"/>
</dbReference>
<dbReference type="PANTHER" id="PTHR47495">
    <property type="entry name" value="ALDEHYDE DEHYDROGENASE"/>
    <property type="match status" value="1"/>
</dbReference>
<dbReference type="RefSeq" id="WP_123643523.1">
    <property type="nucleotide sequence ID" value="NZ_ML119090.1"/>
</dbReference>
<feature type="domain" description="Aldehyde oxidase/xanthine dehydrogenase a/b hammerhead" evidence="1">
    <location>
        <begin position="168"/>
        <end position="248"/>
    </location>
</feature>
<dbReference type="Pfam" id="PF20256">
    <property type="entry name" value="MoCoBD_2"/>
    <property type="match status" value="2"/>
</dbReference>
<dbReference type="EMBL" id="RDRB01000010">
    <property type="protein sequence ID" value="ROT97984.1"/>
    <property type="molecule type" value="Genomic_DNA"/>
</dbReference>
<dbReference type="SUPFAM" id="SSF54665">
    <property type="entry name" value="CO dehydrogenase molybdoprotein N-domain-like"/>
    <property type="match status" value="1"/>
</dbReference>
<dbReference type="PANTHER" id="PTHR47495:SF1">
    <property type="entry name" value="BLL3820 PROTEIN"/>
    <property type="match status" value="1"/>
</dbReference>
<dbReference type="SUPFAM" id="SSF56003">
    <property type="entry name" value="Molybdenum cofactor-binding domain"/>
    <property type="match status" value="2"/>
</dbReference>
<protein>
    <submittedName>
        <fullName evidence="2">Xanthine dehydrogenase family protein molybdopterin-binding subunit</fullName>
    </submittedName>
</protein>
<dbReference type="InterPro" id="IPR000674">
    <property type="entry name" value="Ald_Oxase/Xan_DH_a/b"/>
</dbReference>
<dbReference type="SMART" id="SM01008">
    <property type="entry name" value="Ald_Xan_dh_C"/>
    <property type="match status" value="1"/>
</dbReference>
<reference evidence="2 3" key="1">
    <citation type="submission" date="2018-10" db="EMBL/GenBank/DDBJ databases">
        <title>Histidinibacterium lentulum gen. nov., sp. nov., a marine bacterium from the culture broth of Picochlorum sp. 122.</title>
        <authorList>
            <person name="Wang G."/>
        </authorList>
    </citation>
    <scope>NUCLEOTIDE SEQUENCE [LARGE SCALE GENOMIC DNA]</scope>
    <source>
        <strain evidence="2 3">B17</strain>
    </source>
</reference>
<dbReference type="AlphaFoldDB" id="A0A3N2QS32"/>
<sequence length="695" mass="72125">MTRPQNPGLMSAPLVSDWIVPRDEGFTVRTGRAELGQGAQTALLQMAAWELGMPAERLTLTGPDTGESPDEGFTAGSLSITQGGAALRAAASAVRVLALSEAARRLNADREALSVAEGAILDGGSDTGLTLPGLAAGIDLAVPVEDHAAPMAKGGPQVPRLDLRARMTGAPFVHDLAPEGLLHGRVFPAPTLTARLAPGFDTAPLAARPGVVAVVRDGSFLGLVAESEAEADAAAAWQEARLAWEDDADAETDIAAILEASPLPMEPVQEAPLPHTAPTAEITASRPFLSHGAMGPSAALAQWTGETLEVWCHSQGVYPLRKALATVLGLDPDAIRVRHVNGPGCYGHNGADDVALDAALLARAVPGRPVRLRWSRAAEFGVAPMGAAMSTRARVWLDEGRIAAMAVSVTSPPHATRPLTAGAPFLRSGALLEAPHPFPAAAPDLPMERGGGAARNAVPIYAAPALVERKLVTGLPWRTSSLRGLGAQVNVLAIETGVEAALMAGEIDPFEGRLASLDDPRARAVLERLRGMSGAIMADADGETRGWGIALARYKNTAAWAAVLTEVVLEDELRVPRVTVAVDMGEVVHPDGARNQIEGGIVQALSWTLKEGVTLDGARVATAGWEDYRVLRFSEVPGIETAFIDRPGDPPLGCAEAVAGPVSAAVANGVMRLVGVPVTRLPLTRDAIIAAISAA</sequence>
<accession>A0A3N2QS32</accession>
<dbReference type="InterPro" id="IPR046867">
    <property type="entry name" value="AldOxase/xan_DH_MoCoBD2"/>
</dbReference>
<dbReference type="GO" id="GO:0016491">
    <property type="term" value="F:oxidoreductase activity"/>
    <property type="evidence" value="ECO:0007669"/>
    <property type="project" value="InterPro"/>
</dbReference>
<organism evidence="2 3">
    <name type="scientific">Histidinibacterium lentulum</name>
    <dbReference type="NCBI Taxonomy" id="2480588"/>
    <lineage>
        <taxon>Bacteria</taxon>
        <taxon>Pseudomonadati</taxon>
        <taxon>Pseudomonadota</taxon>
        <taxon>Alphaproteobacteria</taxon>
        <taxon>Rhodobacterales</taxon>
        <taxon>Paracoccaceae</taxon>
        <taxon>Histidinibacterium</taxon>
    </lineage>
</organism>
<dbReference type="Pfam" id="PF02738">
    <property type="entry name" value="MoCoBD_1"/>
    <property type="match status" value="1"/>
</dbReference>
<evidence type="ECO:0000259" key="1">
    <source>
        <dbReference type="SMART" id="SM01008"/>
    </source>
</evidence>